<dbReference type="Gene3D" id="3.40.50.1820">
    <property type="entry name" value="alpha/beta hydrolase"/>
    <property type="match status" value="1"/>
</dbReference>
<dbReference type="InterPro" id="IPR029058">
    <property type="entry name" value="AB_hydrolase_fold"/>
</dbReference>
<evidence type="ECO:0000313" key="3">
    <source>
        <dbReference type="EMBL" id="ROS43100.1"/>
    </source>
</evidence>
<feature type="domain" description="Alpha/beta hydrolase fold-3" evidence="2">
    <location>
        <begin position="80"/>
        <end position="280"/>
    </location>
</feature>
<organism evidence="3 4">
    <name type="scientific">Amycolatopsis thermoflava</name>
    <dbReference type="NCBI Taxonomy" id="84480"/>
    <lineage>
        <taxon>Bacteria</taxon>
        <taxon>Bacillati</taxon>
        <taxon>Actinomycetota</taxon>
        <taxon>Actinomycetes</taxon>
        <taxon>Pseudonocardiales</taxon>
        <taxon>Pseudonocardiaceae</taxon>
        <taxon>Amycolatopsis</taxon>
        <taxon>Amycolatopsis methanolica group</taxon>
    </lineage>
</organism>
<dbReference type="RefSeq" id="WP_123685484.1">
    <property type="nucleotide sequence ID" value="NZ_RKHY01000001.1"/>
</dbReference>
<dbReference type="PANTHER" id="PTHR48081">
    <property type="entry name" value="AB HYDROLASE SUPERFAMILY PROTEIN C4A8.06C"/>
    <property type="match status" value="1"/>
</dbReference>
<protein>
    <submittedName>
        <fullName evidence="3">Acetyl esterase/lipase</fullName>
    </submittedName>
</protein>
<evidence type="ECO:0000256" key="1">
    <source>
        <dbReference type="ARBA" id="ARBA00022801"/>
    </source>
</evidence>
<dbReference type="GeneID" id="301846795"/>
<evidence type="ECO:0000313" key="4">
    <source>
        <dbReference type="Proteomes" id="UP000274843"/>
    </source>
</evidence>
<proteinExistence type="predicted"/>
<reference evidence="3 4" key="1">
    <citation type="submission" date="2018-11" db="EMBL/GenBank/DDBJ databases">
        <title>Sequencing the genomes of 1000 actinobacteria strains.</title>
        <authorList>
            <person name="Klenk H.-P."/>
        </authorList>
    </citation>
    <scope>NUCLEOTIDE SEQUENCE [LARGE SCALE GENOMIC DNA]</scope>
    <source>
        <strain evidence="3 4">DSM 44348</strain>
    </source>
</reference>
<dbReference type="Proteomes" id="UP000274843">
    <property type="component" value="Unassembled WGS sequence"/>
</dbReference>
<dbReference type="InterPro" id="IPR013094">
    <property type="entry name" value="AB_hydrolase_3"/>
</dbReference>
<dbReference type="InterPro" id="IPR050300">
    <property type="entry name" value="GDXG_lipolytic_enzyme"/>
</dbReference>
<dbReference type="GO" id="GO:0016787">
    <property type="term" value="F:hydrolase activity"/>
    <property type="evidence" value="ECO:0007669"/>
    <property type="project" value="UniProtKB-KW"/>
</dbReference>
<comment type="caution">
    <text evidence="3">The sequence shown here is derived from an EMBL/GenBank/DDBJ whole genome shotgun (WGS) entry which is preliminary data.</text>
</comment>
<gene>
    <name evidence="3" type="ORF">EDD35_5502</name>
</gene>
<keyword evidence="1" id="KW-0378">Hydrolase</keyword>
<accession>A0A3N2H3Z9</accession>
<dbReference type="PANTHER" id="PTHR48081:SF8">
    <property type="entry name" value="ALPHA_BETA HYDROLASE FOLD-3 DOMAIN-CONTAINING PROTEIN-RELATED"/>
    <property type="match status" value="1"/>
</dbReference>
<dbReference type="AlphaFoldDB" id="A0A3N2H3Z9"/>
<name>A0A3N2H3Z9_9PSEU</name>
<evidence type="ECO:0000259" key="2">
    <source>
        <dbReference type="Pfam" id="PF07859"/>
    </source>
</evidence>
<dbReference type="Pfam" id="PF07859">
    <property type="entry name" value="Abhydrolase_3"/>
    <property type="match status" value="1"/>
</dbReference>
<dbReference type="EMBL" id="RKHY01000001">
    <property type="protein sequence ID" value="ROS43100.1"/>
    <property type="molecule type" value="Genomic_DNA"/>
</dbReference>
<sequence length="300" mass="33226">MIGKTSLHAKLLIAEMLLTGRKRTFTDADALHKSMGPRQQRENALPPPAVRKQVDVDRAEVHGHPVYTLRPRANATSRHVLYFHGGAYVHQIQGDHWKFFARLIARTGCAVTAPLYPLAPGSHYDDTLSMIHATYKEVLGDVDPRDQVLMGDSAGGGLSLVLARALRDEGRPQPKEVVMLSPWLDITMTDPALPEYDRHDPYLGVTGLREAGRLYAGGLDPSNELVSPINGDLRGLGSLSCFIGTRDVLLADARNLYHKAKEQGVPLEYWEYGGMFHAWMIANIPEAKHALDRIAELVTR</sequence>
<keyword evidence="4" id="KW-1185">Reference proteome</keyword>
<dbReference type="SUPFAM" id="SSF53474">
    <property type="entry name" value="alpha/beta-Hydrolases"/>
    <property type="match status" value="1"/>
</dbReference>